<dbReference type="SUPFAM" id="SSF46689">
    <property type="entry name" value="Homeodomain-like"/>
    <property type="match status" value="1"/>
</dbReference>
<dbReference type="EMBL" id="DYWC01000178">
    <property type="protein sequence ID" value="HJF87337.1"/>
    <property type="molecule type" value="Genomic_DNA"/>
</dbReference>
<dbReference type="PANTHER" id="PTHR43479">
    <property type="entry name" value="ACREF/ENVCD OPERON REPRESSOR-RELATED"/>
    <property type="match status" value="1"/>
</dbReference>
<reference evidence="4" key="4">
    <citation type="submission" date="2021-09" db="EMBL/GenBank/DDBJ databases">
        <authorList>
            <person name="Gilroy R."/>
        </authorList>
    </citation>
    <scope>NUCLEOTIDE SEQUENCE</scope>
    <source>
        <strain evidence="4">7886</strain>
    </source>
</reference>
<keyword evidence="6" id="KW-1185">Reference proteome</keyword>
<reference evidence="5 6" key="1">
    <citation type="journal article" date="2019" name="Appl. Microbiol. Biotechnol.">
        <title>Uncovering carbohydrate metabolism through a genotype-phenotype association study of 56 lactic acid bacteria genomes.</title>
        <authorList>
            <person name="Buron-Moles G."/>
            <person name="Chailyan A."/>
            <person name="Dolejs I."/>
            <person name="Forster J."/>
            <person name="Miks M.H."/>
        </authorList>
    </citation>
    <scope>NUCLEOTIDE SEQUENCE [LARGE SCALE GENOMIC DNA]</scope>
    <source>
        <strain evidence="5 6">ATCC 29644</strain>
    </source>
</reference>
<evidence type="ECO:0000313" key="6">
    <source>
        <dbReference type="Proteomes" id="UP000295257"/>
    </source>
</evidence>
<feature type="domain" description="HTH tetR-type" evidence="3">
    <location>
        <begin position="1"/>
        <end position="61"/>
    </location>
</feature>
<sequence>MDQNLKIQAAFLELLEHEPIAEITIFEIADKCQIARRTIFEKYSDKYQILQAIEDDIFSQLSSTKKDTYRVDTQEFDGDDRILKILKLVYENKKVISLLLGDYGDPRFHERFITYLAQKGLKVIENSSEFNDLDQRQKELLIQYISSALVGLIAYWVKHPEMTVEELHSFFEKLFLNGITSLTAK</sequence>
<dbReference type="InterPro" id="IPR001647">
    <property type="entry name" value="HTH_TetR"/>
</dbReference>
<evidence type="ECO:0000313" key="4">
    <source>
        <dbReference type="EMBL" id="HJF87337.1"/>
    </source>
</evidence>
<dbReference type="Gene3D" id="1.10.357.10">
    <property type="entry name" value="Tetracycline Repressor, domain 2"/>
    <property type="match status" value="1"/>
</dbReference>
<dbReference type="EMBL" id="PUFN01000004">
    <property type="protein sequence ID" value="TDG74570.1"/>
    <property type="molecule type" value="Genomic_DNA"/>
</dbReference>
<evidence type="ECO:0000313" key="5">
    <source>
        <dbReference type="EMBL" id="TDG74570.1"/>
    </source>
</evidence>
<evidence type="ECO:0000256" key="2">
    <source>
        <dbReference type="PROSITE-ProRule" id="PRU00335"/>
    </source>
</evidence>
<dbReference type="InterPro" id="IPR039532">
    <property type="entry name" value="TetR_C_Firmicutes"/>
</dbReference>
<dbReference type="InterPro" id="IPR050624">
    <property type="entry name" value="HTH-type_Tx_Regulator"/>
</dbReference>
<reference evidence="4" key="3">
    <citation type="journal article" date="2021" name="PeerJ">
        <title>Extensive microbial diversity within the chicken gut microbiome revealed by metagenomics and culture.</title>
        <authorList>
            <person name="Gilroy R."/>
            <person name="Ravi A."/>
            <person name="Getino M."/>
            <person name="Pursley I."/>
            <person name="Horton D.L."/>
            <person name="Alikhan N.F."/>
            <person name="Baker D."/>
            <person name="Gharbi K."/>
            <person name="Hall N."/>
            <person name="Watson M."/>
            <person name="Adriaenssens E.M."/>
            <person name="Foster-Nyarko E."/>
            <person name="Jarju S."/>
            <person name="Secka A."/>
            <person name="Antonio M."/>
            <person name="Oren A."/>
            <person name="Chaudhuri R.R."/>
            <person name="La Ragione R."/>
            <person name="Hildebrand F."/>
            <person name="Pallen M.J."/>
        </authorList>
    </citation>
    <scope>NUCLEOTIDE SEQUENCE</scope>
    <source>
        <strain evidence="4">7886</strain>
    </source>
</reference>
<evidence type="ECO:0000259" key="3">
    <source>
        <dbReference type="PROSITE" id="PS50977"/>
    </source>
</evidence>
<dbReference type="PANTHER" id="PTHR43479:SF7">
    <property type="entry name" value="TETR-FAMILY TRANSCRIPTIONAL REGULATOR"/>
    <property type="match status" value="1"/>
</dbReference>
<feature type="DNA-binding region" description="H-T-H motif" evidence="2">
    <location>
        <begin position="24"/>
        <end position="43"/>
    </location>
</feature>
<dbReference type="Pfam" id="PF14278">
    <property type="entry name" value="TetR_C_8"/>
    <property type="match status" value="1"/>
</dbReference>
<comment type="caution">
    <text evidence="5">The sequence shown here is derived from an EMBL/GenBank/DDBJ whole genome shotgun (WGS) entry which is preliminary data.</text>
</comment>
<accession>A0A4R5NJV0</accession>
<dbReference type="GO" id="GO:0003677">
    <property type="term" value="F:DNA binding"/>
    <property type="evidence" value="ECO:0007669"/>
    <property type="project" value="UniProtKB-UniRule"/>
</dbReference>
<gene>
    <name evidence="5" type="ORF">C5L30_000286</name>
    <name evidence="4" type="ORF">K8V88_07850</name>
</gene>
<dbReference type="RefSeq" id="WP_010019219.1">
    <property type="nucleotide sequence ID" value="NZ_CP162899.1"/>
</dbReference>
<dbReference type="InterPro" id="IPR009057">
    <property type="entry name" value="Homeodomain-like_sf"/>
</dbReference>
<proteinExistence type="predicted"/>
<organism evidence="5 6">
    <name type="scientific">Companilactobacillus farciminis</name>
    <dbReference type="NCBI Taxonomy" id="1612"/>
    <lineage>
        <taxon>Bacteria</taxon>
        <taxon>Bacillati</taxon>
        <taxon>Bacillota</taxon>
        <taxon>Bacilli</taxon>
        <taxon>Lactobacillales</taxon>
        <taxon>Lactobacillaceae</taxon>
        <taxon>Companilactobacillus</taxon>
    </lineage>
</organism>
<protein>
    <submittedName>
        <fullName evidence="4">TetR/AcrR family transcriptional regulator</fullName>
    </submittedName>
</protein>
<reference evidence="5" key="2">
    <citation type="submission" date="2019-02" db="EMBL/GenBank/DDBJ databases">
        <authorList>
            <person name="Buron G."/>
            <person name="Chaylann A."/>
            <person name="Dolejs I."/>
            <person name="Forster J."/>
            <person name="Miks M.H."/>
        </authorList>
    </citation>
    <scope>NUCLEOTIDE SEQUENCE</scope>
    <source>
        <strain evidence="5">ATCC 29644</strain>
    </source>
</reference>
<dbReference type="OrthoDB" id="9810250at2"/>
<dbReference type="Proteomes" id="UP000295257">
    <property type="component" value="Unassembled WGS sequence"/>
</dbReference>
<dbReference type="PROSITE" id="PS50977">
    <property type="entry name" value="HTH_TETR_2"/>
    <property type="match status" value="1"/>
</dbReference>
<keyword evidence="1 2" id="KW-0238">DNA-binding</keyword>
<name>A0A4R5NJV0_9LACO</name>
<dbReference type="Proteomes" id="UP000747013">
    <property type="component" value="Unassembled WGS sequence"/>
</dbReference>
<dbReference type="AlphaFoldDB" id="A0A4R5NJV0"/>
<evidence type="ECO:0000256" key="1">
    <source>
        <dbReference type="ARBA" id="ARBA00023125"/>
    </source>
</evidence>